<dbReference type="PANTHER" id="PTHR43798:SF27">
    <property type="entry name" value="HYDROLASE ALPHA_BETA HYDROLASE FOLD FAMILY"/>
    <property type="match status" value="1"/>
</dbReference>
<sequence length="289" mass="32080">MFAAVRDTVLFFDTYGSNFHPEGRELQERPVAFVSHGGPGADHSIMRPGMDPIGEYAQIVYWDHRGQGRSARGDISKYTLDENVEDLEALRAHLGIEKIVSVGTSYGGMVAMAHAARYPQSVAKLLLIVTAAHGGFNARAQEIVAFRGTPEEKEVARQLWAGELTSDAAMREYFRTTWGLYSTTFDESKRAKNEDALARAILSPEAMNRAFAPGGFLLDYDLRPELKKITAPTLVLAGRHDWICAPEFSEEIHALIPGSQLKIFENSSHSLRGDEPEEFFATLKEFITS</sequence>
<dbReference type="PANTHER" id="PTHR43798">
    <property type="entry name" value="MONOACYLGLYCEROL LIPASE"/>
    <property type="match status" value="1"/>
</dbReference>
<evidence type="ECO:0000256" key="1">
    <source>
        <dbReference type="ARBA" id="ARBA00010088"/>
    </source>
</evidence>
<gene>
    <name evidence="4" type="ORF">EBT44_01975</name>
</gene>
<evidence type="ECO:0000313" key="5">
    <source>
        <dbReference type="Proteomes" id="UP000740727"/>
    </source>
</evidence>
<dbReference type="GO" id="GO:0008233">
    <property type="term" value="F:peptidase activity"/>
    <property type="evidence" value="ECO:0007669"/>
    <property type="project" value="InterPro"/>
</dbReference>
<comment type="similarity">
    <text evidence="1">Belongs to the peptidase S33 family.</text>
</comment>
<accession>A0A965LKW4</accession>
<evidence type="ECO:0000313" key="4">
    <source>
        <dbReference type="EMBL" id="NBR93611.1"/>
    </source>
</evidence>
<dbReference type="GO" id="GO:0016020">
    <property type="term" value="C:membrane"/>
    <property type="evidence" value="ECO:0007669"/>
    <property type="project" value="TreeGrafter"/>
</dbReference>
<evidence type="ECO:0000259" key="3">
    <source>
        <dbReference type="Pfam" id="PF00561"/>
    </source>
</evidence>
<proteinExistence type="inferred from homology"/>
<dbReference type="AlphaFoldDB" id="A0A965LKW4"/>
<organism evidence="4 5">
    <name type="scientific">Candidatus Fonsibacter lacus</name>
    <dbReference type="NCBI Taxonomy" id="2576439"/>
    <lineage>
        <taxon>Bacteria</taxon>
        <taxon>Pseudomonadati</taxon>
        <taxon>Pseudomonadota</taxon>
        <taxon>Alphaproteobacteria</taxon>
        <taxon>Candidatus Pelagibacterales</taxon>
        <taxon>Candidatus Pelagibacterales incertae sedis</taxon>
        <taxon>Candidatus Fonsibacter</taxon>
    </lineage>
</organism>
<dbReference type="Proteomes" id="UP000740727">
    <property type="component" value="Unassembled WGS sequence"/>
</dbReference>
<dbReference type="InterPro" id="IPR002410">
    <property type="entry name" value="Peptidase_S33"/>
</dbReference>
<dbReference type="Gene3D" id="3.40.50.1820">
    <property type="entry name" value="alpha/beta hydrolase"/>
    <property type="match status" value="1"/>
</dbReference>
<name>A0A965LKW4_9PROT</name>
<evidence type="ECO:0000256" key="2">
    <source>
        <dbReference type="ARBA" id="ARBA00022801"/>
    </source>
</evidence>
<dbReference type="SUPFAM" id="SSF53474">
    <property type="entry name" value="alpha/beta-Hydrolases"/>
    <property type="match status" value="1"/>
</dbReference>
<dbReference type="InterPro" id="IPR000073">
    <property type="entry name" value="AB_hydrolase_1"/>
</dbReference>
<dbReference type="GO" id="GO:0006508">
    <property type="term" value="P:proteolysis"/>
    <property type="evidence" value="ECO:0007669"/>
    <property type="project" value="InterPro"/>
</dbReference>
<comment type="caution">
    <text evidence="4">The sequence shown here is derived from an EMBL/GenBank/DDBJ whole genome shotgun (WGS) entry which is preliminary data.</text>
</comment>
<feature type="domain" description="AB hydrolase-1" evidence="3">
    <location>
        <begin position="36"/>
        <end position="271"/>
    </location>
</feature>
<keyword evidence="2 4" id="KW-0378">Hydrolase</keyword>
<dbReference type="EMBL" id="RFXN01000013">
    <property type="protein sequence ID" value="NBR93611.1"/>
    <property type="molecule type" value="Genomic_DNA"/>
</dbReference>
<dbReference type="InterPro" id="IPR029058">
    <property type="entry name" value="AB_hydrolase_fold"/>
</dbReference>
<dbReference type="InterPro" id="IPR050266">
    <property type="entry name" value="AB_hydrolase_sf"/>
</dbReference>
<protein>
    <submittedName>
        <fullName evidence="4">Alpha/beta fold hydrolase</fullName>
    </submittedName>
</protein>
<dbReference type="Pfam" id="PF00561">
    <property type="entry name" value="Abhydrolase_1"/>
    <property type="match status" value="1"/>
</dbReference>
<reference evidence="4" key="1">
    <citation type="submission" date="2018-10" db="EMBL/GenBank/DDBJ databases">
        <title>Iterative Subtractive Binning of Freshwater Chronoseries Metagenomes Recovers Nearly Complete Genomes from over Four Hundred Novel Species.</title>
        <authorList>
            <person name="Rodriguez-R L.M."/>
            <person name="Tsementzi D."/>
            <person name="Luo C."/>
            <person name="Konstantinidis K.T."/>
        </authorList>
    </citation>
    <scope>NUCLEOTIDE SEQUENCE</scope>
    <source>
        <strain evidence="4">WB5_2A_028</strain>
    </source>
</reference>
<dbReference type="PRINTS" id="PR00793">
    <property type="entry name" value="PROAMNOPTASE"/>
</dbReference>